<sequence>MKKVQAFSKEFQSEMGWTISEDSFEKNRTSLLNNYMLLSTEVAEVAEELRKMFNLTYRSIEEGLDEDTAFEEAKAQVKDEIGKELADCIAYLMKFYNYFELDAENSFYDKMDEVKNRKNKDATNK</sequence>
<dbReference type="RefSeq" id="WP_221871194.1">
    <property type="nucleotide sequence ID" value="NZ_JACWFH010000007.1"/>
</dbReference>
<reference evidence="1 2" key="1">
    <citation type="submission" date="2020-07" db="EMBL/GenBank/DDBJ databases">
        <title>Fungal Genomes of the International Space Station.</title>
        <authorList>
            <person name="Seuylemezian A."/>
            <person name="Singh N.K."/>
            <person name="Wood J."/>
            <person name="Venkateswaran K."/>
        </authorList>
    </citation>
    <scope>NUCLEOTIDE SEQUENCE [LARGE SCALE GENOMIC DNA]</scope>
    <source>
        <strain evidence="1 2">PL-B2</strain>
    </source>
</reference>
<dbReference type="CDD" id="cd11523">
    <property type="entry name" value="NTP-PPase"/>
    <property type="match status" value="1"/>
</dbReference>
<dbReference type="Gene3D" id="1.10.287.1080">
    <property type="entry name" value="MazG-like"/>
    <property type="match status" value="1"/>
</dbReference>
<dbReference type="EMBL" id="JACWFH010000007">
    <property type="protein sequence ID" value="MBY0095841.1"/>
    <property type="molecule type" value="Genomic_DNA"/>
</dbReference>
<accession>A0ABS7K0Q9</accession>
<protein>
    <submittedName>
        <fullName evidence="1">MazG-like family protein</fullName>
    </submittedName>
</protein>
<name>A0ABS7K0Q9_9BACI</name>
<comment type="caution">
    <text evidence="1">The sequence shown here is derived from an EMBL/GenBank/DDBJ whole genome shotgun (WGS) entry which is preliminary data.</text>
</comment>
<dbReference type="SUPFAM" id="SSF101386">
    <property type="entry name" value="all-alpha NTP pyrophosphatases"/>
    <property type="match status" value="1"/>
</dbReference>
<evidence type="ECO:0000313" key="2">
    <source>
        <dbReference type="Proteomes" id="UP000769780"/>
    </source>
</evidence>
<evidence type="ECO:0000313" key="1">
    <source>
        <dbReference type="EMBL" id="MBY0095841.1"/>
    </source>
</evidence>
<dbReference type="Proteomes" id="UP000769780">
    <property type="component" value="Unassembled WGS sequence"/>
</dbReference>
<gene>
    <name evidence="1" type="ORF">H0185_03360</name>
</gene>
<proteinExistence type="predicted"/>
<keyword evidence="2" id="KW-1185">Reference proteome</keyword>
<organism evidence="1 2">
    <name type="scientific">Mesobacillus maritimus</name>
    <dbReference type="NCBI Taxonomy" id="1643336"/>
    <lineage>
        <taxon>Bacteria</taxon>
        <taxon>Bacillati</taxon>
        <taxon>Bacillota</taxon>
        <taxon>Bacilli</taxon>
        <taxon>Bacillales</taxon>
        <taxon>Bacillaceae</taxon>
        <taxon>Mesobacillus</taxon>
    </lineage>
</organism>